<dbReference type="Gene3D" id="3.30.1600.10">
    <property type="entry name" value="SIR2/SIRT2 'Small Domain"/>
    <property type="match status" value="1"/>
</dbReference>
<comment type="caution">
    <text evidence="6">The sequence shown here is derived from an EMBL/GenBank/DDBJ whole genome shotgun (WGS) entry which is preliminary data.</text>
</comment>
<dbReference type="InterPro" id="IPR029035">
    <property type="entry name" value="DHS-like_NAD/FAD-binding_dom"/>
</dbReference>
<comment type="function">
    <text evidence="3">NAD-dependent lysine deacetylase and desuccinylase that specifically removes acetyl and succinyl groups on target proteins. Modulates the activities of several proteins which are inactive in their acylated form.</text>
</comment>
<keyword evidence="7" id="KW-1185">Reference proteome</keyword>
<dbReference type="GO" id="GO:0036054">
    <property type="term" value="F:protein-malonyllysine demalonylase activity"/>
    <property type="evidence" value="ECO:0007669"/>
    <property type="project" value="InterPro"/>
</dbReference>
<dbReference type="Proteomes" id="UP000537126">
    <property type="component" value="Unassembled WGS sequence"/>
</dbReference>
<keyword evidence="1" id="KW-0808">Transferase</keyword>
<dbReference type="GO" id="GO:0036055">
    <property type="term" value="F:protein-succinyllysine desuccinylase activity"/>
    <property type="evidence" value="ECO:0007669"/>
    <property type="project" value="UniProtKB-UniRule"/>
</dbReference>
<evidence type="ECO:0000256" key="2">
    <source>
        <dbReference type="ARBA" id="ARBA00023027"/>
    </source>
</evidence>
<dbReference type="Gene3D" id="3.40.50.1220">
    <property type="entry name" value="TPP-binding domain"/>
    <property type="match status" value="1"/>
</dbReference>
<feature type="binding site" evidence="3">
    <location>
        <begin position="178"/>
        <end position="180"/>
    </location>
    <ligand>
        <name>NAD(+)</name>
        <dbReference type="ChEBI" id="CHEBI:57540"/>
    </ligand>
</feature>
<dbReference type="InterPro" id="IPR026591">
    <property type="entry name" value="Sirtuin_cat_small_dom_sf"/>
</dbReference>
<evidence type="ECO:0000313" key="7">
    <source>
        <dbReference type="Proteomes" id="UP000537126"/>
    </source>
</evidence>
<name>A0A846MQ60_9BACT</name>
<dbReference type="InterPro" id="IPR050134">
    <property type="entry name" value="NAD-dep_sirtuin_deacylases"/>
</dbReference>
<dbReference type="CDD" id="cd01412">
    <property type="entry name" value="SIRT5_Af1_CobB"/>
    <property type="match status" value="1"/>
</dbReference>
<evidence type="ECO:0000256" key="3">
    <source>
        <dbReference type="HAMAP-Rule" id="MF_01121"/>
    </source>
</evidence>
<comment type="catalytic activity">
    <reaction evidence="3">
        <text>N(6)-acetyl-L-lysyl-[protein] + NAD(+) + H2O = 2''-O-acetyl-ADP-D-ribose + nicotinamide + L-lysyl-[protein]</text>
        <dbReference type="Rhea" id="RHEA:43636"/>
        <dbReference type="Rhea" id="RHEA-COMP:9752"/>
        <dbReference type="Rhea" id="RHEA-COMP:10731"/>
        <dbReference type="ChEBI" id="CHEBI:15377"/>
        <dbReference type="ChEBI" id="CHEBI:17154"/>
        <dbReference type="ChEBI" id="CHEBI:29969"/>
        <dbReference type="ChEBI" id="CHEBI:57540"/>
        <dbReference type="ChEBI" id="CHEBI:61930"/>
        <dbReference type="ChEBI" id="CHEBI:83767"/>
        <dbReference type="EC" id="2.3.1.286"/>
    </reaction>
</comment>
<dbReference type="HAMAP" id="MF_01121">
    <property type="entry name" value="Sirtuin_ClassIII"/>
    <property type="match status" value="1"/>
</dbReference>
<evidence type="ECO:0000259" key="5">
    <source>
        <dbReference type="PROSITE" id="PS50305"/>
    </source>
</evidence>
<comment type="subcellular location">
    <subcellularLocation>
        <location evidence="3">Cytoplasm</location>
    </subcellularLocation>
</comment>
<dbReference type="GO" id="GO:0017136">
    <property type="term" value="F:histone deacetylase activity, NAD-dependent"/>
    <property type="evidence" value="ECO:0007669"/>
    <property type="project" value="TreeGrafter"/>
</dbReference>
<feature type="binding site" evidence="3">
    <location>
        <position position="61"/>
    </location>
    <ligand>
        <name>substrate</name>
    </ligand>
</feature>
<feature type="binding site" evidence="3">
    <location>
        <begin position="94"/>
        <end position="97"/>
    </location>
    <ligand>
        <name>NAD(+)</name>
        <dbReference type="ChEBI" id="CHEBI:57540"/>
    </ligand>
</feature>
<evidence type="ECO:0000313" key="6">
    <source>
        <dbReference type="EMBL" id="NIK73571.1"/>
    </source>
</evidence>
<keyword evidence="6" id="KW-0378">Hydrolase</keyword>
<feature type="binding site" evidence="3">
    <location>
        <position position="64"/>
    </location>
    <ligand>
        <name>substrate</name>
    </ligand>
</feature>
<comment type="caution">
    <text evidence="3 4">Lacks conserved residue(s) required for the propagation of feature annotation.</text>
</comment>
<dbReference type="InterPro" id="IPR003000">
    <property type="entry name" value="Sirtuin"/>
</dbReference>
<reference evidence="6 7" key="1">
    <citation type="submission" date="2020-03" db="EMBL/GenBank/DDBJ databases">
        <title>Genomic Encyclopedia of Type Strains, Phase IV (KMG-IV): sequencing the most valuable type-strain genomes for metagenomic binning, comparative biology and taxonomic classification.</title>
        <authorList>
            <person name="Goeker M."/>
        </authorList>
    </citation>
    <scope>NUCLEOTIDE SEQUENCE [LARGE SCALE GENOMIC DNA]</scope>
    <source>
        <strain evidence="6 7">DSM 5718</strain>
    </source>
</reference>
<dbReference type="PROSITE" id="PS50305">
    <property type="entry name" value="SIRTUIN"/>
    <property type="match status" value="1"/>
</dbReference>
<feature type="domain" description="Deacetylase sirtuin-type" evidence="5">
    <location>
        <begin position="1"/>
        <end position="239"/>
    </location>
</feature>
<comment type="similarity">
    <text evidence="3">Belongs to the sirtuin family. Class III subfamily.</text>
</comment>
<comment type="catalytic activity">
    <reaction evidence="3">
        <text>N(6)-succinyl-L-lysyl-[protein] + NAD(+) + H2O = 2''-O-succinyl-ADP-D-ribose + nicotinamide + L-lysyl-[protein]</text>
        <dbReference type="Rhea" id="RHEA:47668"/>
        <dbReference type="Rhea" id="RHEA-COMP:9752"/>
        <dbReference type="Rhea" id="RHEA-COMP:11877"/>
        <dbReference type="ChEBI" id="CHEBI:15377"/>
        <dbReference type="ChEBI" id="CHEBI:17154"/>
        <dbReference type="ChEBI" id="CHEBI:29969"/>
        <dbReference type="ChEBI" id="CHEBI:57540"/>
        <dbReference type="ChEBI" id="CHEBI:87830"/>
        <dbReference type="ChEBI" id="CHEBI:87832"/>
    </reaction>
</comment>
<feature type="binding site" evidence="3">
    <location>
        <position position="224"/>
    </location>
    <ligand>
        <name>NAD(+)</name>
        <dbReference type="ChEBI" id="CHEBI:57540"/>
    </ligand>
</feature>
<comment type="domain">
    <text evidence="3">2 residues (Tyr-61 and Arg-64) present in a large hydrophobic pocket are probably involved in substrate specificity. They are important for desuccinylation activity, but dispensable for deacetylation activity.</text>
</comment>
<dbReference type="PANTHER" id="PTHR11085">
    <property type="entry name" value="NAD-DEPENDENT PROTEIN DEACYLASE SIRTUIN-5, MITOCHONDRIAL-RELATED"/>
    <property type="match status" value="1"/>
</dbReference>
<sequence length="241" mass="27209">MPKGNGNRMKKVVVLTGAGISAESGLKTFRDADGLWEGYDIAEVASIEGWHRNPQKVLEFYNMRRRQLAQAQPNAAHRALKEMERYYEVVIITQNVDDLHERAGSSRIIHLHGELTKARSSQNPQLVYDIGYKDIHWGDTAEDGSQLRPHIVWFGEAVPMMEQAIAEVEQADIFMIVGTSLVVYPAAGLIDYASPHIPKYVVDIKRPDISWRRYPHLHMIEAPATEGVPRLVKELCPQANC</sequence>
<dbReference type="InterPro" id="IPR027546">
    <property type="entry name" value="Sirtuin_class_III"/>
</dbReference>
<dbReference type="GO" id="GO:0005737">
    <property type="term" value="C:cytoplasm"/>
    <property type="evidence" value="ECO:0007669"/>
    <property type="project" value="UniProtKB-SubCell"/>
</dbReference>
<evidence type="ECO:0000256" key="1">
    <source>
        <dbReference type="ARBA" id="ARBA00022679"/>
    </source>
</evidence>
<dbReference type="PANTHER" id="PTHR11085:SF4">
    <property type="entry name" value="NAD-DEPENDENT PROTEIN DEACYLASE"/>
    <property type="match status" value="1"/>
</dbReference>
<dbReference type="GO" id="GO:0070403">
    <property type="term" value="F:NAD+ binding"/>
    <property type="evidence" value="ECO:0007669"/>
    <property type="project" value="UniProtKB-UniRule"/>
</dbReference>
<feature type="binding site" evidence="3">
    <location>
        <begin position="17"/>
        <end position="36"/>
    </location>
    <ligand>
        <name>NAD(+)</name>
        <dbReference type="ChEBI" id="CHEBI:57540"/>
    </ligand>
</feature>
<keyword evidence="2 3" id="KW-0520">NAD</keyword>
<dbReference type="AlphaFoldDB" id="A0A846MQ60"/>
<dbReference type="RefSeq" id="WP_243844144.1">
    <property type="nucleotide sequence ID" value="NZ_JAASRN010000001.1"/>
</dbReference>
<protein>
    <recommendedName>
        <fullName evidence="3">NAD-dependent protein deacylase</fullName>
        <ecNumber evidence="3">2.3.1.286</ecNumber>
    </recommendedName>
    <alternativeName>
        <fullName evidence="3">Regulatory protein SIR2 homolog</fullName>
    </alternativeName>
</protein>
<proteinExistence type="inferred from homology"/>
<dbReference type="InterPro" id="IPR026590">
    <property type="entry name" value="Ssirtuin_cat_dom"/>
</dbReference>
<feature type="active site" description="Proton acceptor" evidence="3">
    <location>
        <position position="112"/>
    </location>
</feature>
<keyword evidence="3" id="KW-0963">Cytoplasm</keyword>
<accession>A0A846MQ60</accession>
<evidence type="ECO:0000256" key="4">
    <source>
        <dbReference type="PROSITE-ProRule" id="PRU00236"/>
    </source>
</evidence>
<dbReference type="SUPFAM" id="SSF52467">
    <property type="entry name" value="DHS-like NAD/FAD-binding domain"/>
    <property type="match status" value="1"/>
</dbReference>
<organism evidence="6 7">
    <name type="scientific">Thermonema lapsum</name>
    <dbReference type="NCBI Taxonomy" id="28195"/>
    <lineage>
        <taxon>Bacteria</taxon>
        <taxon>Pseudomonadati</taxon>
        <taxon>Bacteroidota</taxon>
        <taxon>Cytophagia</taxon>
        <taxon>Cytophagales</taxon>
        <taxon>Thermonemataceae</taxon>
        <taxon>Thermonema</taxon>
    </lineage>
</organism>
<gene>
    <name evidence="3" type="primary">cobB</name>
    <name evidence="6" type="ORF">FHS56_001057</name>
</gene>
<dbReference type="Pfam" id="PF02146">
    <property type="entry name" value="SIR2"/>
    <property type="match status" value="1"/>
</dbReference>
<dbReference type="EC" id="2.3.1.286" evidence="3"/>
<dbReference type="EMBL" id="JAASRN010000001">
    <property type="protein sequence ID" value="NIK73571.1"/>
    <property type="molecule type" value="Genomic_DNA"/>
</dbReference>